<dbReference type="EMBL" id="KV921322">
    <property type="protein sequence ID" value="ORE18842.1"/>
    <property type="molecule type" value="Genomic_DNA"/>
</dbReference>
<dbReference type="Proteomes" id="UP000242381">
    <property type="component" value="Unassembled WGS sequence"/>
</dbReference>
<proteinExistence type="predicted"/>
<feature type="transmembrane region" description="Helical" evidence="1">
    <location>
        <begin position="81"/>
        <end position="101"/>
    </location>
</feature>
<organism evidence="2 3">
    <name type="scientific">Rhizopus microsporus</name>
    <dbReference type="NCBI Taxonomy" id="58291"/>
    <lineage>
        <taxon>Eukaryota</taxon>
        <taxon>Fungi</taxon>
        <taxon>Fungi incertae sedis</taxon>
        <taxon>Mucoromycota</taxon>
        <taxon>Mucoromycotina</taxon>
        <taxon>Mucoromycetes</taxon>
        <taxon>Mucorales</taxon>
        <taxon>Mucorineae</taxon>
        <taxon>Rhizopodaceae</taxon>
        <taxon>Rhizopus</taxon>
    </lineage>
</organism>
<accession>A0A1X0S3G9</accession>
<keyword evidence="1" id="KW-0812">Transmembrane</keyword>
<dbReference type="AlphaFoldDB" id="A0A1X0S3G9"/>
<evidence type="ECO:0000256" key="1">
    <source>
        <dbReference type="SAM" id="Phobius"/>
    </source>
</evidence>
<reference evidence="2 3" key="1">
    <citation type="journal article" date="2016" name="Proc. Natl. Acad. Sci. U.S.A.">
        <title>Lipid metabolic changes in an early divergent fungus govern the establishment of a mutualistic symbiosis with endobacteria.</title>
        <authorList>
            <person name="Lastovetsky O.A."/>
            <person name="Gaspar M.L."/>
            <person name="Mondo S.J."/>
            <person name="LaButti K.M."/>
            <person name="Sandor L."/>
            <person name="Grigoriev I.V."/>
            <person name="Henry S.A."/>
            <person name="Pawlowska T.E."/>
        </authorList>
    </citation>
    <scope>NUCLEOTIDE SEQUENCE [LARGE SCALE GENOMIC DNA]</scope>
    <source>
        <strain evidence="2 3">ATCC 11559</strain>
    </source>
</reference>
<evidence type="ECO:0000313" key="2">
    <source>
        <dbReference type="EMBL" id="ORE18842.1"/>
    </source>
</evidence>
<sequence length="179" mass="20565">MSRRLVTFSCRFLAVIVKYNKNKLTASNNTINENILFSSTNTCHLKMLCLQFKKEHNVNLYEKQMGLALPLRMNSKKLSTILILVLCLIVITMPMFLHYVIVQTYALSAMIKTVANKFAYVSVETFQKLKLYFVHISAFEELMCRYLTVELFSLQIGSSKDVLILGHHVVFVLLSFGPE</sequence>
<name>A0A1X0S3G9_RHIZD</name>
<keyword evidence="1" id="KW-1133">Transmembrane helix</keyword>
<protein>
    <submittedName>
        <fullName evidence="2">Uncharacterized protein</fullName>
    </submittedName>
</protein>
<keyword evidence="1" id="KW-0472">Membrane</keyword>
<evidence type="ECO:0000313" key="3">
    <source>
        <dbReference type="Proteomes" id="UP000242381"/>
    </source>
</evidence>
<gene>
    <name evidence="2" type="ORF">BCV71DRAFT_255252</name>
</gene>